<evidence type="ECO:0000313" key="2">
    <source>
        <dbReference type="Proteomes" id="UP001501637"/>
    </source>
</evidence>
<name>A0ABP6MTE8_9ACTN</name>
<organism evidence="1 2">
    <name type="scientific">Streptomyces rectiviolaceus</name>
    <dbReference type="NCBI Taxonomy" id="332591"/>
    <lineage>
        <taxon>Bacteria</taxon>
        <taxon>Bacillati</taxon>
        <taxon>Actinomycetota</taxon>
        <taxon>Actinomycetes</taxon>
        <taxon>Kitasatosporales</taxon>
        <taxon>Streptomycetaceae</taxon>
        <taxon>Streptomyces</taxon>
    </lineage>
</organism>
<proteinExistence type="predicted"/>
<reference evidence="2" key="1">
    <citation type="journal article" date="2019" name="Int. J. Syst. Evol. Microbiol.">
        <title>The Global Catalogue of Microorganisms (GCM) 10K type strain sequencing project: providing services to taxonomists for standard genome sequencing and annotation.</title>
        <authorList>
            <consortium name="The Broad Institute Genomics Platform"/>
            <consortium name="The Broad Institute Genome Sequencing Center for Infectious Disease"/>
            <person name="Wu L."/>
            <person name="Ma J."/>
        </authorList>
    </citation>
    <scope>NUCLEOTIDE SEQUENCE [LARGE SCALE GENOMIC DNA]</scope>
    <source>
        <strain evidence="2">JCM 9092</strain>
    </source>
</reference>
<comment type="caution">
    <text evidence="1">The sequence shown here is derived from an EMBL/GenBank/DDBJ whole genome shotgun (WGS) entry which is preliminary data.</text>
</comment>
<dbReference type="RefSeq" id="WP_344524613.1">
    <property type="nucleotide sequence ID" value="NZ_BAAAUG010000097.1"/>
</dbReference>
<evidence type="ECO:0000313" key="1">
    <source>
        <dbReference type="EMBL" id="GAA3124352.1"/>
    </source>
</evidence>
<dbReference type="Proteomes" id="UP001501637">
    <property type="component" value="Unassembled WGS sequence"/>
</dbReference>
<gene>
    <name evidence="1" type="ORF">GCM10010449_52570</name>
</gene>
<protein>
    <submittedName>
        <fullName evidence="1">Uncharacterized protein</fullName>
    </submittedName>
</protein>
<sequence length="54" mass="5763">MNVTVSPVLVAEGITHLLRDGAATDLVVREGDPELLRQGPWGGRALSPDVPTVW</sequence>
<keyword evidence="2" id="KW-1185">Reference proteome</keyword>
<accession>A0ABP6MTE8</accession>
<dbReference type="EMBL" id="BAAAUG010000097">
    <property type="protein sequence ID" value="GAA3124352.1"/>
    <property type="molecule type" value="Genomic_DNA"/>
</dbReference>